<proteinExistence type="predicted"/>
<feature type="region of interest" description="Disordered" evidence="1">
    <location>
        <begin position="18"/>
        <end position="43"/>
    </location>
</feature>
<comment type="caution">
    <text evidence="3">The sequence shown here is derived from an EMBL/GenBank/DDBJ whole genome shotgun (WGS) entry which is preliminary data.</text>
</comment>
<sequence length="180" mass="19879">MSRILTWSDAQRSDRADLPAFTCTDAPQGRRRAGRWEQHHERPWELRPQAALRTAHPPAQPPNFMLVGRDDEGIGAAMFYEELDGPGLVELHIGAVAMRYRFSGSGVADEMMAATFDAITTRALETGVDLVEIGAWIDPGNRGSQAMCRRATMRQSAVKDDLQRWGTVLLVAGADFDEAP</sequence>
<dbReference type="InterPro" id="IPR016181">
    <property type="entry name" value="Acyl_CoA_acyltransferase"/>
</dbReference>
<organism evidence="3 4">
    <name type="scientific">Nocardioides kribbensis</name>
    <dbReference type="NCBI Taxonomy" id="305517"/>
    <lineage>
        <taxon>Bacteria</taxon>
        <taxon>Bacillati</taxon>
        <taxon>Actinomycetota</taxon>
        <taxon>Actinomycetes</taxon>
        <taxon>Propionibacteriales</taxon>
        <taxon>Nocardioidaceae</taxon>
        <taxon>Nocardioides</taxon>
    </lineage>
</organism>
<protein>
    <submittedName>
        <fullName evidence="3">GNAT family N-acetyltransferase</fullName>
        <ecNumber evidence="3">2.3.1.-</ecNumber>
    </submittedName>
</protein>
<evidence type="ECO:0000313" key="4">
    <source>
        <dbReference type="Proteomes" id="UP001482520"/>
    </source>
</evidence>
<dbReference type="EC" id="2.3.1.-" evidence="3"/>
<evidence type="ECO:0000313" key="3">
    <source>
        <dbReference type="EMBL" id="MEQ7847700.1"/>
    </source>
</evidence>
<name>A0ABV1NZ00_9ACTN</name>
<dbReference type="GO" id="GO:0016746">
    <property type="term" value="F:acyltransferase activity"/>
    <property type="evidence" value="ECO:0007669"/>
    <property type="project" value="UniProtKB-KW"/>
</dbReference>
<keyword evidence="4" id="KW-1185">Reference proteome</keyword>
<dbReference type="Proteomes" id="UP001482520">
    <property type="component" value="Unassembled WGS sequence"/>
</dbReference>
<feature type="compositionally biased region" description="Basic and acidic residues" evidence="1">
    <location>
        <begin position="34"/>
        <end position="43"/>
    </location>
</feature>
<keyword evidence="3" id="KW-0012">Acyltransferase</keyword>
<gene>
    <name evidence="3" type="ORF">V6R90_10455</name>
</gene>
<dbReference type="Pfam" id="PF13302">
    <property type="entry name" value="Acetyltransf_3"/>
    <property type="match status" value="1"/>
</dbReference>
<dbReference type="InterPro" id="IPR000182">
    <property type="entry name" value="GNAT_dom"/>
</dbReference>
<dbReference type="Gene3D" id="3.40.630.30">
    <property type="match status" value="1"/>
</dbReference>
<keyword evidence="3" id="KW-0808">Transferase</keyword>
<reference evidence="3 4" key="1">
    <citation type="submission" date="2024-02" db="EMBL/GenBank/DDBJ databases">
        <title>Full genome sequence of Nocardioides kribbensis.</title>
        <authorList>
            <person name="Poletto B.L."/>
            <person name="Silva G."/>
            <person name="Galante D."/>
            <person name="Campos K.R."/>
            <person name="Santos M.B.N."/>
            <person name="Sacchi C.T."/>
        </authorList>
    </citation>
    <scope>NUCLEOTIDE SEQUENCE [LARGE SCALE GENOMIC DNA]</scope>
    <source>
        <strain evidence="3 4">O4R</strain>
    </source>
</reference>
<feature type="domain" description="N-acetyltransferase" evidence="2">
    <location>
        <begin position="16"/>
        <end position="153"/>
    </location>
</feature>
<dbReference type="EMBL" id="JBEGDP010000010">
    <property type="protein sequence ID" value="MEQ7847700.1"/>
    <property type="molecule type" value="Genomic_DNA"/>
</dbReference>
<dbReference type="SUPFAM" id="SSF55729">
    <property type="entry name" value="Acyl-CoA N-acyltransferases (Nat)"/>
    <property type="match status" value="1"/>
</dbReference>
<dbReference type="RefSeq" id="WP_349804618.1">
    <property type="nucleotide sequence ID" value="NZ_JBEGDP010000010.1"/>
</dbReference>
<evidence type="ECO:0000256" key="1">
    <source>
        <dbReference type="SAM" id="MobiDB-lite"/>
    </source>
</evidence>
<accession>A0ABV1NZ00</accession>
<evidence type="ECO:0000259" key="2">
    <source>
        <dbReference type="Pfam" id="PF13302"/>
    </source>
</evidence>